<protein>
    <recommendedName>
        <fullName evidence="4">META domain-containing protein</fullName>
    </recommendedName>
</protein>
<dbReference type="Proteomes" id="UP001597073">
    <property type="component" value="Unassembled WGS sequence"/>
</dbReference>
<sequence>MMKKLIYFLPALLILAAGCFNDNNTTPIPNPEGTFAGEFRLVRRLPNVTKLDTAKANIQLVITPGVGFKVLGDTSTVHAGSKGHYGIAGNGIRFVDSTFKAGNYTKRHLQGDYLFVYNGSILQMVLNSADTLSLQYDLKKTN</sequence>
<evidence type="ECO:0000256" key="1">
    <source>
        <dbReference type="SAM" id="SignalP"/>
    </source>
</evidence>
<name>A0ABW2ZGG6_9SPHI</name>
<dbReference type="RefSeq" id="WP_377142121.1">
    <property type="nucleotide sequence ID" value="NZ_JBHTIA010000005.1"/>
</dbReference>
<reference evidence="3" key="1">
    <citation type="journal article" date="2019" name="Int. J. Syst. Evol. Microbiol.">
        <title>The Global Catalogue of Microorganisms (GCM) 10K type strain sequencing project: providing services to taxonomists for standard genome sequencing and annotation.</title>
        <authorList>
            <consortium name="The Broad Institute Genomics Platform"/>
            <consortium name="The Broad Institute Genome Sequencing Center for Infectious Disease"/>
            <person name="Wu L."/>
            <person name="Ma J."/>
        </authorList>
    </citation>
    <scope>NUCLEOTIDE SEQUENCE [LARGE SCALE GENOMIC DNA]</scope>
    <source>
        <strain evidence="3">CCUG 60742</strain>
    </source>
</reference>
<evidence type="ECO:0008006" key="4">
    <source>
        <dbReference type="Google" id="ProtNLM"/>
    </source>
</evidence>
<accession>A0ABW2ZGG6</accession>
<keyword evidence="3" id="KW-1185">Reference proteome</keyword>
<keyword evidence="1" id="KW-0732">Signal</keyword>
<feature type="chain" id="PRO_5046164921" description="META domain-containing protein" evidence="1">
    <location>
        <begin position="23"/>
        <end position="142"/>
    </location>
</feature>
<dbReference type="EMBL" id="JBHTIA010000005">
    <property type="protein sequence ID" value="MFD0765238.1"/>
    <property type="molecule type" value="Genomic_DNA"/>
</dbReference>
<comment type="caution">
    <text evidence="2">The sequence shown here is derived from an EMBL/GenBank/DDBJ whole genome shotgun (WGS) entry which is preliminary data.</text>
</comment>
<gene>
    <name evidence="2" type="ORF">ACFQZI_10280</name>
</gene>
<feature type="signal peptide" evidence="1">
    <location>
        <begin position="1"/>
        <end position="22"/>
    </location>
</feature>
<dbReference type="PROSITE" id="PS51257">
    <property type="entry name" value="PROKAR_LIPOPROTEIN"/>
    <property type="match status" value="1"/>
</dbReference>
<proteinExistence type="predicted"/>
<evidence type="ECO:0000313" key="2">
    <source>
        <dbReference type="EMBL" id="MFD0765238.1"/>
    </source>
</evidence>
<evidence type="ECO:0000313" key="3">
    <source>
        <dbReference type="Proteomes" id="UP001597073"/>
    </source>
</evidence>
<organism evidence="2 3">
    <name type="scientific">Mucilaginibacter lutimaris</name>
    <dbReference type="NCBI Taxonomy" id="931629"/>
    <lineage>
        <taxon>Bacteria</taxon>
        <taxon>Pseudomonadati</taxon>
        <taxon>Bacteroidota</taxon>
        <taxon>Sphingobacteriia</taxon>
        <taxon>Sphingobacteriales</taxon>
        <taxon>Sphingobacteriaceae</taxon>
        <taxon>Mucilaginibacter</taxon>
    </lineage>
</organism>